<dbReference type="GO" id="GO:0005739">
    <property type="term" value="C:mitochondrion"/>
    <property type="evidence" value="ECO:0007669"/>
    <property type="project" value="TreeGrafter"/>
</dbReference>
<keyword evidence="2" id="KW-0819">tRNA processing</keyword>
<comment type="caution">
    <text evidence="8">The sequence shown here is derived from an EMBL/GenBank/DDBJ whole genome shotgun (WGS) entry which is preliminary data.</text>
</comment>
<dbReference type="CDD" id="cd04164">
    <property type="entry name" value="trmE"/>
    <property type="match status" value="1"/>
</dbReference>
<keyword evidence="3" id="KW-0547">Nucleotide-binding</keyword>
<dbReference type="SUPFAM" id="SSF52540">
    <property type="entry name" value="P-loop containing nucleoside triphosphate hydrolases"/>
    <property type="match status" value="1"/>
</dbReference>
<dbReference type="InterPro" id="IPR018948">
    <property type="entry name" value="GTP-bd_TrmE_N"/>
</dbReference>
<evidence type="ECO:0000259" key="5">
    <source>
        <dbReference type="Pfam" id="PF01926"/>
    </source>
</evidence>
<dbReference type="GO" id="GO:0005525">
    <property type="term" value="F:GTP binding"/>
    <property type="evidence" value="ECO:0007669"/>
    <property type="project" value="UniProtKB-KW"/>
</dbReference>
<feature type="domain" description="MnmE helical" evidence="7">
    <location>
        <begin position="176"/>
        <end position="546"/>
    </location>
</feature>
<dbReference type="Gene3D" id="3.30.1360.120">
    <property type="entry name" value="Probable tRNA modification gtpase trme, domain 1"/>
    <property type="match status" value="1"/>
</dbReference>
<dbReference type="InterPro" id="IPR027417">
    <property type="entry name" value="P-loop_NTPase"/>
</dbReference>
<sequence length="557" mass="61372">MLKLLNVDSAPFILRNPSRTFSQKTRVLLRHSHPIQRNFIHNTSTSVTCGDTIYALSTAPGRGALAIVRISGPHSTTACFISLLWTRLTASVRKLIDPSDRNIVVDSAAVIIHYPAPKSATGEDILELHIHGGPATQRAVLAAISTVSSDKSLFLRFAEPGEFTKKAFINHRLEITQVEALSDELSAETEQQRRAAVRGNHKKLSITYDRWREKLLHARGEIEALIDFSEDQNFEQSPQVLLQSIADRVNLILKETERFKSASNYGELLKKGIKISLLGPPNSGKSSLLNRITGREASIVCEEAGTTRDIIEVNLDINGYLCTFADTAGLRDEPTVNDIQAAKIGVVEQEGIKRAKIKASKSDLVIALASIERDKSLEKWLINYNVNSLSLAANASKALIVLNKCDLIASSDQIDLILHEFESKVAAAFSPRIPPSITMISCHNDPIKVDFNGNNGNIELLISKLTQTIKEITDFPIEMGDLIGVTERQRLIIDSFCAYLDQFKNETDILPAAENLRLAANCLARITGRGGAGDVEELLGVIFEKYSISFQPLKSNR</sequence>
<dbReference type="Gene3D" id="1.20.120.430">
    <property type="entry name" value="tRNA modification GTPase MnmE domain 2"/>
    <property type="match status" value="1"/>
</dbReference>
<dbReference type="InterPro" id="IPR005225">
    <property type="entry name" value="Small_GTP-bd"/>
</dbReference>
<dbReference type="Pfam" id="PF01926">
    <property type="entry name" value="MMR_HSR1"/>
    <property type="match status" value="1"/>
</dbReference>
<dbReference type="InterPro" id="IPR031168">
    <property type="entry name" value="G_TrmE"/>
</dbReference>
<proteinExistence type="inferred from homology"/>
<dbReference type="Pfam" id="PF12631">
    <property type="entry name" value="MnmE_helical"/>
    <property type="match status" value="1"/>
</dbReference>
<dbReference type="NCBIfam" id="TIGR00231">
    <property type="entry name" value="small_GTP"/>
    <property type="match status" value="1"/>
</dbReference>
<evidence type="ECO:0000313" key="8">
    <source>
        <dbReference type="EMBL" id="RKF75899.1"/>
    </source>
</evidence>
<dbReference type="Pfam" id="PF10396">
    <property type="entry name" value="TrmE_N"/>
    <property type="match status" value="1"/>
</dbReference>
<dbReference type="AlphaFoldDB" id="A0A420IMW0"/>
<dbReference type="InterPro" id="IPR025867">
    <property type="entry name" value="MnmE_helical"/>
</dbReference>
<feature type="domain" description="GTP-binding protein TrmE N-terminal" evidence="6">
    <location>
        <begin position="52"/>
        <end position="172"/>
    </location>
</feature>
<dbReference type="InterPro" id="IPR006073">
    <property type="entry name" value="GTP-bd"/>
</dbReference>
<dbReference type="InterPro" id="IPR027266">
    <property type="entry name" value="TrmE/GcvT-like"/>
</dbReference>
<dbReference type="CDD" id="cd14858">
    <property type="entry name" value="TrmE_N"/>
    <property type="match status" value="1"/>
</dbReference>
<evidence type="ECO:0000256" key="2">
    <source>
        <dbReference type="ARBA" id="ARBA00022694"/>
    </source>
</evidence>
<name>A0A420IMW0_9PEZI</name>
<gene>
    <name evidence="8" type="ORF">GcM1_231094</name>
</gene>
<organism evidence="8 9">
    <name type="scientific">Golovinomyces cichoracearum</name>
    <dbReference type="NCBI Taxonomy" id="62708"/>
    <lineage>
        <taxon>Eukaryota</taxon>
        <taxon>Fungi</taxon>
        <taxon>Dikarya</taxon>
        <taxon>Ascomycota</taxon>
        <taxon>Pezizomycotina</taxon>
        <taxon>Leotiomycetes</taxon>
        <taxon>Erysiphales</taxon>
        <taxon>Erysiphaceae</taxon>
        <taxon>Golovinomyces</taxon>
    </lineage>
</organism>
<dbReference type="EMBL" id="MCBS01023109">
    <property type="protein sequence ID" value="RKF75899.1"/>
    <property type="molecule type" value="Genomic_DNA"/>
</dbReference>
<dbReference type="HAMAP" id="MF_00379">
    <property type="entry name" value="GTPase_MnmE"/>
    <property type="match status" value="1"/>
</dbReference>
<dbReference type="PANTHER" id="PTHR42714">
    <property type="entry name" value="TRNA MODIFICATION GTPASE GTPBP3"/>
    <property type="match status" value="1"/>
</dbReference>
<evidence type="ECO:0000256" key="4">
    <source>
        <dbReference type="ARBA" id="ARBA00023134"/>
    </source>
</evidence>
<evidence type="ECO:0000256" key="1">
    <source>
        <dbReference type="ARBA" id="ARBA00011043"/>
    </source>
</evidence>
<evidence type="ECO:0000259" key="6">
    <source>
        <dbReference type="Pfam" id="PF10396"/>
    </source>
</evidence>
<evidence type="ECO:0000313" key="9">
    <source>
        <dbReference type="Proteomes" id="UP000285326"/>
    </source>
</evidence>
<feature type="domain" description="G" evidence="5">
    <location>
        <begin position="274"/>
        <end position="404"/>
    </location>
</feature>
<dbReference type="Gene3D" id="3.40.50.300">
    <property type="entry name" value="P-loop containing nucleotide triphosphate hydrolases"/>
    <property type="match status" value="1"/>
</dbReference>
<dbReference type="GO" id="GO:0003924">
    <property type="term" value="F:GTPase activity"/>
    <property type="evidence" value="ECO:0007669"/>
    <property type="project" value="InterPro"/>
</dbReference>
<keyword evidence="4" id="KW-0342">GTP-binding</keyword>
<dbReference type="PANTHER" id="PTHR42714:SF2">
    <property type="entry name" value="TRNA MODIFICATION GTPASE GTPBP3, MITOCHONDRIAL"/>
    <property type="match status" value="1"/>
</dbReference>
<reference evidence="8 9" key="1">
    <citation type="journal article" date="2018" name="BMC Genomics">
        <title>Comparative genome analyses reveal sequence features reflecting distinct modes of host-adaptation between dicot and monocot powdery mildew.</title>
        <authorList>
            <person name="Wu Y."/>
            <person name="Ma X."/>
            <person name="Pan Z."/>
            <person name="Kale S.D."/>
            <person name="Song Y."/>
            <person name="King H."/>
            <person name="Zhang Q."/>
            <person name="Presley C."/>
            <person name="Deng X."/>
            <person name="Wei C.I."/>
            <person name="Xiao S."/>
        </authorList>
    </citation>
    <scope>NUCLEOTIDE SEQUENCE [LARGE SCALE GENOMIC DNA]</scope>
    <source>
        <strain evidence="8">UMSG1</strain>
    </source>
</reference>
<evidence type="ECO:0000259" key="7">
    <source>
        <dbReference type="Pfam" id="PF12631"/>
    </source>
</evidence>
<dbReference type="GO" id="GO:0030488">
    <property type="term" value="P:tRNA methylation"/>
    <property type="evidence" value="ECO:0007669"/>
    <property type="project" value="TreeGrafter"/>
</dbReference>
<comment type="similarity">
    <text evidence="1">Belongs to the TRAFAC class TrmE-Era-EngA-EngB-Septin-like GTPase superfamily. TrmE GTPase family.</text>
</comment>
<evidence type="ECO:0000256" key="3">
    <source>
        <dbReference type="ARBA" id="ARBA00022741"/>
    </source>
</evidence>
<dbReference type="GO" id="GO:0002098">
    <property type="term" value="P:tRNA wobble uridine modification"/>
    <property type="evidence" value="ECO:0007669"/>
    <property type="project" value="TreeGrafter"/>
</dbReference>
<dbReference type="InterPro" id="IPR027368">
    <property type="entry name" value="MnmE_dom2"/>
</dbReference>
<dbReference type="InterPro" id="IPR004520">
    <property type="entry name" value="GTPase_MnmE"/>
</dbReference>
<accession>A0A420IMW0</accession>
<dbReference type="Proteomes" id="UP000285326">
    <property type="component" value="Unassembled WGS sequence"/>
</dbReference>
<protein>
    <submittedName>
        <fullName evidence="8">tRNA modification GTPase GTPBP3, mitochondrial</fullName>
    </submittedName>
</protein>